<dbReference type="SUPFAM" id="SSF46785">
    <property type="entry name" value="Winged helix' DNA-binding domain"/>
    <property type="match status" value="1"/>
</dbReference>
<dbReference type="EMBL" id="CP045032">
    <property type="protein sequence ID" value="QFQ02495.1"/>
    <property type="molecule type" value="Genomic_DNA"/>
</dbReference>
<dbReference type="InterPro" id="IPR001034">
    <property type="entry name" value="DeoR_HTH"/>
</dbReference>
<name>A0A5J6ZA19_9CORY</name>
<evidence type="ECO:0000256" key="5">
    <source>
        <dbReference type="ARBA" id="ARBA00024937"/>
    </source>
</evidence>
<keyword evidence="3" id="KW-0805">Transcription regulation</keyword>
<dbReference type="Gene3D" id="3.40.50.1360">
    <property type="match status" value="1"/>
</dbReference>
<accession>A0A5J6ZA19</accession>
<dbReference type="InterPro" id="IPR036388">
    <property type="entry name" value="WH-like_DNA-bd_sf"/>
</dbReference>
<proteinExistence type="predicted"/>
<dbReference type="Pfam" id="PF00455">
    <property type="entry name" value="DeoRC"/>
    <property type="match status" value="1"/>
</dbReference>
<sequence length="265" mass="28248">MPKQSAERRRQIASLAAVQGRVTVTELAERFKVTAETIRRDLAILDEEGGVFRVHGGAVPIQSFRSNPTTYESRAKASLEAKRAIARKAVTLLPNPGSTLFLDGGTTTALMARTMAELPEPEGFYTPFTIITNSLPIALTLSDSPLFDIQLLGGTVRPQSQAVVGDVATRTIGVLRADTAFVGTNALTLSHGLSTPDAQEGAVKRAMVTNAQRVIALCDSTKFGLDYLVSFASMEDLSTVVTDREATQDYVAALEASGITVAFAD</sequence>
<dbReference type="PROSITE" id="PS51000">
    <property type="entry name" value="HTH_DEOR_2"/>
    <property type="match status" value="1"/>
</dbReference>
<dbReference type="Pfam" id="PF08220">
    <property type="entry name" value="HTH_DeoR"/>
    <property type="match status" value="1"/>
</dbReference>
<dbReference type="InterPro" id="IPR050313">
    <property type="entry name" value="Carb_Metab_HTH_regulators"/>
</dbReference>
<evidence type="ECO:0000256" key="1">
    <source>
        <dbReference type="ARBA" id="ARBA00021390"/>
    </source>
</evidence>
<protein>
    <recommendedName>
        <fullName evidence="1">Lactose phosphotransferase system repressor</fullName>
    </recommendedName>
</protein>
<evidence type="ECO:0000256" key="2">
    <source>
        <dbReference type="ARBA" id="ARBA00022491"/>
    </source>
</evidence>
<dbReference type="SUPFAM" id="SSF100950">
    <property type="entry name" value="NagB/RpiA/CoA transferase-like"/>
    <property type="match status" value="1"/>
</dbReference>
<dbReference type="RefSeq" id="WP_151902849.1">
    <property type="nucleotide sequence ID" value="NZ_CP045032.1"/>
</dbReference>
<keyword evidence="2" id="KW-0678">Repressor</keyword>
<organism evidence="7 8">
    <name type="scientific">Corynebacterium urogenitale</name>
    <dbReference type="NCBI Taxonomy" id="2487892"/>
    <lineage>
        <taxon>Bacteria</taxon>
        <taxon>Bacillati</taxon>
        <taxon>Actinomycetota</taxon>
        <taxon>Actinomycetes</taxon>
        <taxon>Mycobacteriales</taxon>
        <taxon>Corynebacteriaceae</taxon>
        <taxon>Corynebacterium</taxon>
    </lineage>
</organism>
<dbReference type="GO" id="GO:0003700">
    <property type="term" value="F:DNA-binding transcription factor activity"/>
    <property type="evidence" value="ECO:0007669"/>
    <property type="project" value="InterPro"/>
</dbReference>
<dbReference type="SMART" id="SM01134">
    <property type="entry name" value="DeoRC"/>
    <property type="match status" value="1"/>
</dbReference>
<reference evidence="8" key="1">
    <citation type="submission" date="2019-10" db="EMBL/GenBank/DDBJ databases">
        <title>Complete genome sequence of Corynebacterium urogenitalis DSM 108747, isolated from the genital tract of a cow.</title>
        <authorList>
            <person name="Ruckert C."/>
            <person name="Ballas P."/>
            <person name="Wagener K."/>
            <person name="Drillich M."/>
            <person name="Kaempfer P."/>
            <person name="Busse H.-J."/>
            <person name="Ehling-Schulz M."/>
        </authorList>
    </citation>
    <scope>NUCLEOTIDE SEQUENCE [LARGE SCALE GENOMIC DNA]</scope>
    <source>
        <strain evidence="8">LMM 1652</strain>
    </source>
</reference>
<evidence type="ECO:0000256" key="3">
    <source>
        <dbReference type="ARBA" id="ARBA00023015"/>
    </source>
</evidence>
<dbReference type="AlphaFoldDB" id="A0A5J6ZA19"/>
<keyword evidence="8" id="KW-1185">Reference proteome</keyword>
<dbReference type="PANTHER" id="PTHR30363">
    <property type="entry name" value="HTH-TYPE TRANSCRIPTIONAL REGULATOR SRLR-RELATED"/>
    <property type="match status" value="1"/>
</dbReference>
<evidence type="ECO:0000256" key="4">
    <source>
        <dbReference type="ARBA" id="ARBA00023163"/>
    </source>
</evidence>
<evidence type="ECO:0000313" key="8">
    <source>
        <dbReference type="Proteomes" id="UP000326711"/>
    </source>
</evidence>
<dbReference type="InterPro" id="IPR036390">
    <property type="entry name" value="WH_DNA-bd_sf"/>
</dbReference>
<comment type="function">
    <text evidence="5">Repressor of the lactose catabolism operon. Galactose-6-phosphate is the inducer.</text>
</comment>
<evidence type="ECO:0000259" key="6">
    <source>
        <dbReference type="PROSITE" id="PS51000"/>
    </source>
</evidence>
<dbReference type="Gene3D" id="1.10.10.10">
    <property type="entry name" value="Winged helix-like DNA-binding domain superfamily/Winged helix DNA-binding domain"/>
    <property type="match status" value="1"/>
</dbReference>
<evidence type="ECO:0000313" key="7">
    <source>
        <dbReference type="EMBL" id="QFQ02495.1"/>
    </source>
</evidence>
<keyword evidence="4" id="KW-0804">Transcription</keyword>
<dbReference type="PANTHER" id="PTHR30363:SF4">
    <property type="entry name" value="GLYCEROL-3-PHOSPHATE REGULON REPRESSOR"/>
    <property type="match status" value="1"/>
</dbReference>
<dbReference type="KEGG" id="cuo:CUROG_05660"/>
<gene>
    <name evidence="7" type="primary">glpR</name>
    <name evidence="7" type="ORF">CUROG_05660</name>
</gene>
<dbReference type="PRINTS" id="PR00037">
    <property type="entry name" value="HTHLACR"/>
</dbReference>
<dbReference type="OrthoDB" id="7688673at2"/>
<dbReference type="InterPro" id="IPR014036">
    <property type="entry name" value="DeoR-like_C"/>
</dbReference>
<dbReference type="Proteomes" id="UP000326711">
    <property type="component" value="Chromosome"/>
</dbReference>
<feature type="domain" description="HTH deoR-type" evidence="6">
    <location>
        <begin position="5"/>
        <end position="60"/>
    </location>
</feature>
<dbReference type="SMART" id="SM00420">
    <property type="entry name" value="HTH_DEOR"/>
    <property type="match status" value="1"/>
</dbReference>
<dbReference type="InterPro" id="IPR037171">
    <property type="entry name" value="NagB/RpiA_transferase-like"/>
</dbReference>